<gene>
    <name evidence="2" type="ORF">S03H2_54483</name>
</gene>
<dbReference type="PANTHER" id="PTHR48090">
    <property type="entry name" value="UNDECAPRENYL-PHOSPHATE 4-DEOXY-4-FORMAMIDO-L-ARABINOSE TRANSFERASE-RELATED"/>
    <property type="match status" value="1"/>
</dbReference>
<dbReference type="PANTHER" id="PTHR48090:SF7">
    <property type="entry name" value="RFBJ PROTEIN"/>
    <property type="match status" value="1"/>
</dbReference>
<proteinExistence type="predicted"/>
<dbReference type="InterPro" id="IPR001173">
    <property type="entry name" value="Glyco_trans_2-like"/>
</dbReference>
<dbReference type="EMBL" id="BARU01034741">
    <property type="protein sequence ID" value="GAH67075.1"/>
    <property type="molecule type" value="Genomic_DNA"/>
</dbReference>
<dbReference type="SUPFAM" id="SSF53448">
    <property type="entry name" value="Nucleotide-diphospho-sugar transferases"/>
    <property type="match status" value="1"/>
</dbReference>
<sequence>DSVVAIPVYNEAPTIQRVLETARGYACDLLVVDDGSTDGTSELLDREQEIHLIRHPKNAGYGKSLADAFDFAIRRGYDYLITMDADEQHDPALIPAFLREIPEYDIISGSRYLDELPGADPAPPERRRINREICAVVREVCGLELTDAFCGYKAYQIKALHHLDITEFGYAMPLQLWAQAAHLGFRIKEIPCHRIYKDLSRSFGGVLDDAEVRRRYYLKTIECEVVRLHPPGEELTCPCPVFQAFRSGKALRAIVD</sequence>
<name>X1ICU6_9ZZZZ</name>
<dbReference type="InterPro" id="IPR029044">
    <property type="entry name" value="Nucleotide-diphossugar_trans"/>
</dbReference>
<evidence type="ECO:0000259" key="1">
    <source>
        <dbReference type="Pfam" id="PF00535"/>
    </source>
</evidence>
<dbReference type="Gene3D" id="3.90.550.10">
    <property type="entry name" value="Spore Coat Polysaccharide Biosynthesis Protein SpsA, Chain A"/>
    <property type="match status" value="1"/>
</dbReference>
<dbReference type="CDD" id="cd04179">
    <property type="entry name" value="DPM_DPG-synthase_like"/>
    <property type="match status" value="1"/>
</dbReference>
<feature type="non-terminal residue" evidence="2">
    <location>
        <position position="256"/>
    </location>
</feature>
<dbReference type="InterPro" id="IPR050256">
    <property type="entry name" value="Glycosyltransferase_2"/>
</dbReference>
<evidence type="ECO:0000313" key="2">
    <source>
        <dbReference type="EMBL" id="GAH67075.1"/>
    </source>
</evidence>
<protein>
    <recommendedName>
        <fullName evidence="1">Glycosyltransferase 2-like domain-containing protein</fullName>
    </recommendedName>
</protein>
<accession>X1ICU6</accession>
<organism evidence="2">
    <name type="scientific">marine sediment metagenome</name>
    <dbReference type="NCBI Taxonomy" id="412755"/>
    <lineage>
        <taxon>unclassified sequences</taxon>
        <taxon>metagenomes</taxon>
        <taxon>ecological metagenomes</taxon>
    </lineage>
</organism>
<dbReference type="AlphaFoldDB" id="X1ICU6"/>
<feature type="non-terminal residue" evidence="2">
    <location>
        <position position="1"/>
    </location>
</feature>
<dbReference type="Pfam" id="PF00535">
    <property type="entry name" value="Glycos_transf_2"/>
    <property type="match status" value="1"/>
</dbReference>
<reference evidence="2" key="1">
    <citation type="journal article" date="2014" name="Front. Microbiol.">
        <title>High frequency of phylogenetically diverse reductive dehalogenase-homologous genes in deep subseafloor sedimentary metagenomes.</title>
        <authorList>
            <person name="Kawai M."/>
            <person name="Futagami T."/>
            <person name="Toyoda A."/>
            <person name="Takaki Y."/>
            <person name="Nishi S."/>
            <person name="Hori S."/>
            <person name="Arai W."/>
            <person name="Tsubouchi T."/>
            <person name="Morono Y."/>
            <person name="Uchiyama I."/>
            <person name="Ito T."/>
            <person name="Fujiyama A."/>
            <person name="Inagaki F."/>
            <person name="Takami H."/>
        </authorList>
    </citation>
    <scope>NUCLEOTIDE SEQUENCE</scope>
    <source>
        <strain evidence="2">Expedition CK06-06</strain>
    </source>
</reference>
<comment type="caution">
    <text evidence="2">The sequence shown here is derived from an EMBL/GenBank/DDBJ whole genome shotgun (WGS) entry which is preliminary data.</text>
</comment>
<feature type="domain" description="Glycosyltransferase 2-like" evidence="1">
    <location>
        <begin position="4"/>
        <end position="161"/>
    </location>
</feature>